<reference evidence="1 2" key="1">
    <citation type="journal article" date="2019" name="Plant Biotechnol. J.">
        <title>The red bayberry genome and genetic basis of sex determination.</title>
        <authorList>
            <person name="Jia H.M."/>
            <person name="Jia H.J."/>
            <person name="Cai Q.L."/>
            <person name="Wang Y."/>
            <person name="Zhao H.B."/>
            <person name="Yang W.F."/>
            <person name="Wang G.Y."/>
            <person name="Li Y.H."/>
            <person name="Zhan D.L."/>
            <person name="Shen Y.T."/>
            <person name="Niu Q.F."/>
            <person name="Chang L."/>
            <person name="Qiu J."/>
            <person name="Zhao L."/>
            <person name="Xie H.B."/>
            <person name="Fu W.Y."/>
            <person name="Jin J."/>
            <person name="Li X.W."/>
            <person name="Jiao Y."/>
            <person name="Zhou C.C."/>
            <person name="Tu T."/>
            <person name="Chai C.Y."/>
            <person name="Gao J.L."/>
            <person name="Fan L.J."/>
            <person name="van de Weg E."/>
            <person name="Wang J.Y."/>
            <person name="Gao Z.S."/>
        </authorList>
    </citation>
    <scope>NUCLEOTIDE SEQUENCE [LARGE SCALE GENOMIC DNA]</scope>
    <source>
        <tissue evidence="1">Leaves</tissue>
    </source>
</reference>
<evidence type="ECO:0000313" key="2">
    <source>
        <dbReference type="Proteomes" id="UP000516437"/>
    </source>
</evidence>
<dbReference type="AlphaFoldDB" id="A0A6A1W5T0"/>
<proteinExistence type="predicted"/>
<organism evidence="1 2">
    <name type="scientific">Morella rubra</name>
    <name type="common">Chinese bayberry</name>
    <dbReference type="NCBI Taxonomy" id="262757"/>
    <lineage>
        <taxon>Eukaryota</taxon>
        <taxon>Viridiplantae</taxon>
        <taxon>Streptophyta</taxon>
        <taxon>Embryophyta</taxon>
        <taxon>Tracheophyta</taxon>
        <taxon>Spermatophyta</taxon>
        <taxon>Magnoliopsida</taxon>
        <taxon>eudicotyledons</taxon>
        <taxon>Gunneridae</taxon>
        <taxon>Pentapetalae</taxon>
        <taxon>rosids</taxon>
        <taxon>fabids</taxon>
        <taxon>Fagales</taxon>
        <taxon>Myricaceae</taxon>
        <taxon>Morella</taxon>
    </lineage>
</organism>
<dbReference type="Proteomes" id="UP000516437">
    <property type="component" value="Chromosome 3"/>
</dbReference>
<dbReference type="EMBL" id="RXIC02000021">
    <property type="protein sequence ID" value="KAB1220614.1"/>
    <property type="molecule type" value="Genomic_DNA"/>
</dbReference>
<protein>
    <submittedName>
        <fullName evidence="1">Uncharacterized protein</fullName>
    </submittedName>
</protein>
<gene>
    <name evidence="1" type="ORF">CJ030_MR3G009436</name>
</gene>
<keyword evidence="2" id="KW-1185">Reference proteome</keyword>
<comment type="caution">
    <text evidence="1">The sequence shown here is derived from an EMBL/GenBank/DDBJ whole genome shotgun (WGS) entry which is preliminary data.</text>
</comment>
<name>A0A6A1W5T0_9ROSI</name>
<sequence length="72" mass="7631">MASTILKRTSFSSLRSAAGGLRIGAMSFMAFVTKVEVGTRISPGDRGSTKGKSYGTVVQRTTITKWCADVAK</sequence>
<accession>A0A6A1W5T0</accession>
<evidence type="ECO:0000313" key="1">
    <source>
        <dbReference type="EMBL" id="KAB1220614.1"/>
    </source>
</evidence>